<dbReference type="Proteomes" id="UP000198287">
    <property type="component" value="Unassembled WGS sequence"/>
</dbReference>
<organism evidence="2 3">
    <name type="scientific">Folsomia candida</name>
    <name type="common">Springtail</name>
    <dbReference type="NCBI Taxonomy" id="158441"/>
    <lineage>
        <taxon>Eukaryota</taxon>
        <taxon>Metazoa</taxon>
        <taxon>Ecdysozoa</taxon>
        <taxon>Arthropoda</taxon>
        <taxon>Hexapoda</taxon>
        <taxon>Collembola</taxon>
        <taxon>Entomobryomorpha</taxon>
        <taxon>Isotomoidea</taxon>
        <taxon>Isotomidae</taxon>
        <taxon>Proisotominae</taxon>
        <taxon>Folsomia</taxon>
    </lineage>
</organism>
<keyword evidence="1" id="KW-1133">Transmembrane helix</keyword>
<feature type="transmembrane region" description="Helical" evidence="1">
    <location>
        <begin position="168"/>
        <end position="189"/>
    </location>
</feature>
<sequence length="210" mass="23566">MWNFIKNLLLISIISFNLFTITYTSTGRSNFEYEIAPTTNSWFCVLYRISSCESGNVTHKEIWKGRNVAQILRIRRRLRGRGRNRVRRRRRRPIRRRRRPQRLTLRNSAYSQLIQSAVQNLATVSIGVTDNYSSSPNGVLLLLVFGVLPVLILVAGVATFVMGPVVTAVASLLLPLAGFGLFLLPAVVLRGLTPASSSPELLPVPDLVDY</sequence>
<protein>
    <submittedName>
        <fullName evidence="2">Uncharacterized protein</fullName>
    </submittedName>
</protein>
<accession>A0A226EQ60</accession>
<dbReference type="EMBL" id="LNIX01000002">
    <property type="protein sequence ID" value="OXA59328.1"/>
    <property type="molecule type" value="Genomic_DNA"/>
</dbReference>
<dbReference type="AlphaFoldDB" id="A0A226EQ60"/>
<evidence type="ECO:0000313" key="2">
    <source>
        <dbReference type="EMBL" id="OXA59328.1"/>
    </source>
</evidence>
<keyword evidence="1" id="KW-0472">Membrane</keyword>
<name>A0A226EQ60_FOLCA</name>
<evidence type="ECO:0000313" key="3">
    <source>
        <dbReference type="Proteomes" id="UP000198287"/>
    </source>
</evidence>
<feature type="transmembrane region" description="Helical" evidence="1">
    <location>
        <begin position="139"/>
        <end position="162"/>
    </location>
</feature>
<keyword evidence="3" id="KW-1185">Reference proteome</keyword>
<comment type="caution">
    <text evidence="2">The sequence shown here is derived from an EMBL/GenBank/DDBJ whole genome shotgun (WGS) entry which is preliminary data.</text>
</comment>
<proteinExistence type="predicted"/>
<evidence type="ECO:0000256" key="1">
    <source>
        <dbReference type="SAM" id="Phobius"/>
    </source>
</evidence>
<reference evidence="2 3" key="1">
    <citation type="submission" date="2015-12" db="EMBL/GenBank/DDBJ databases">
        <title>The genome of Folsomia candida.</title>
        <authorList>
            <person name="Faddeeva A."/>
            <person name="Derks M.F."/>
            <person name="Anvar Y."/>
            <person name="Smit S."/>
            <person name="Van Straalen N."/>
            <person name="Roelofs D."/>
        </authorList>
    </citation>
    <scope>NUCLEOTIDE SEQUENCE [LARGE SCALE GENOMIC DNA]</scope>
    <source>
        <strain evidence="2 3">VU population</strain>
        <tissue evidence="2">Whole body</tissue>
    </source>
</reference>
<gene>
    <name evidence="2" type="ORF">Fcan01_06086</name>
</gene>
<keyword evidence="1" id="KW-0812">Transmembrane</keyword>